<keyword evidence="1" id="KW-1133">Transmembrane helix</keyword>
<dbReference type="AlphaFoldDB" id="A0A366ID49"/>
<dbReference type="Pfam" id="PF06898">
    <property type="entry name" value="YqfD"/>
    <property type="match status" value="1"/>
</dbReference>
<dbReference type="InterPro" id="IPR010690">
    <property type="entry name" value="YqfD"/>
</dbReference>
<dbReference type="EMBL" id="QNRX01000002">
    <property type="protein sequence ID" value="RBP68914.1"/>
    <property type="molecule type" value="Genomic_DNA"/>
</dbReference>
<protein>
    <submittedName>
        <fullName evidence="2">Sporulation protein YqfD</fullName>
    </submittedName>
</protein>
<feature type="transmembrane region" description="Helical" evidence="1">
    <location>
        <begin position="91"/>
        <end position="113"/>
    </location>
</feature>
<keyword evidence="1" id="KW-0812">Transmembrane</keyword>
<evidence type="ECO:0000313" key="2">
    <source>
        <dbReference type="EMBL" id="RBP68914.1"/>
    </source>
</evidence>
<dbReference type="PIRSF" id="PIRSF029895">
    <property type="entry name" value="SpoIV"/>
    <property type="match status" value="1"/>
</dbReference>
<sequence length="391" mass="45767">MIIVKLWHYIRGYVIINIKGRHLERLINLIHHNNILIWDIFRISSEEISAKIEIGDYKKVSELSDQLSCTIEIIRKSGMTLWKWRVKTRKIFVITSFLVLLGICFISSLVLTVDVMGDITVDKNEIIEDIASRGLKPWKLKGTVDIEEIKTSFLNDYKNFEYIDIEFNGTKAIIDLVEAKKIEKIYDKSLPVDLIAKKDAIIKDILIINGTANVEVDQEVKKGDLLVKGEIVTSKQNDEGEEIFFNQIHAKAKVMGLVDYTEKYDIRKYKMIDEDRYKINRVIHIGDLVINFLDSDENYYYHSSEEANLHIFDFKLPVKINKIKYYEKENCVNKSKEELEDEVQEKVKKKYREIGQVQDIQIVSIQEENNINKYEVKVHVLEEISEEQLLD</sequence>
<evidence type="ECO:0000256" key="1">
    <source>
        <dbReference type="SAM" id="Phobius"/>
    </source>
</evidence>
<keyword evidence="1" id="KW-0472">Membrane</keyword>
<evidence type="ECO:0000313" key="3">
    <source>
        <dbReference type="Proteomes" id="UP000253490"/>
    </source>
</evidence>
<comment type="caution">
    <text evidence="2">The sequence shown here is derived from an EMBL/GenBank/DDBJ whole genome shotgun (WGS) entry which is preliminary data.</text>
</comment>
<dbReference type="RefSeq" id="WP_170128134.1">
    <property type="nucleotide sequence ID" value="NZ_CALNCS010000085.1"/>
</dbReference>
<organism evidence="2 3">
    <name type="scientific">Alkalibaculum bacchi</name>
    <dbReference type="NCBI Taxonomy" id="645887"/>
    <lineage>
        <taxon>Bacteria</taxon>
        <taxon>Bacillati</taxon>
        <taxon>Bacillota</taxon>
        <taxon>Clostridia</taxon>
        <taxon>Eubacteriales</taxon>
        <taxon>Eubacteriaceae</taxon>
        <taxon>Alkalibaculum</taxon>
    </lineage>
</organism>
<dbReference type="Proteomes" id="UP000253490">
    <property type="component" value="Unassembled WGS sequence"/>
</dbReference>
<proteinExistence type="predicted"/>
<gene>
    <name evidence="2" type="ORF">DES36_10254</name>
</gene>
<keyword evidence="3" id="KW-1185">Reference proteome</keyword>
<name>A0A366ID49_9FIRM</name>
<reference evidence="2 3" key="1">
    <citation type="submission" date="2018-06" db="EMBL/GenBank/DDBJ databases">
        <title>Genomic Encyclopedia of Type Strains, Phase IV (KMG-IV): sequencing the most valuable type-strain genomes for metagenomic binning, comparative biology and taxonomic classification.</title>
        <authorList>
            <person name="Goeker M."/>
        </authorList>
    </citation>
    <scope>NUCLEOTIDE SEQUENCE [LARGE SCALE GENOMIC DNA]</scope>
    <source>
        <strain evidence="2 3">DSM 22112</strain>
    </source>
</reference>
<accession>A0A366ID49</accession>